<dbReference type="Proteomes" id="UP000700596">
    <property type="component" value="Unassembled WGS sequence"/>
</dbReference>
<name>A0A9P9D4Z5_9PLEO</name>
<accession>A0A9P9D4Z5</accession>
<gene>
    <name evidence="3" type="ORF">B0J11DRAFT_185996</name>
</gene>
<dbReference type="InterPro" id="IPR001138">
    <property type="entry name" value="Zn2Cys6_DnaBD"/>
</dbReference>
<dbReference type="Pfam" id="PF00172">
    <property type="entry name" value="Zn_clus"/>
    <property type="match status" value="1"/>
</dbReference>
<dbReference type="GO" id="GO:0008270">
    <property type="term" value="F:zinc ion binding"/>
    <property type="evidence" value="ECO:0007669"/>
    <property type="project" value="InterPro"/>
</dbReference>
<evidence type="ECO:0000259" key="2">
    <source>
        <dbReference type="PROSITE" id="PS50048"/>
    </source>
</evidence>
<dbReference type="OrthoDB" id="4937900at2759"/>
<proteinExistence type="predicted"/>
<dbReference type="SUPFAM" id="SSF57701">
    <property type="entry name" value="Zn2/Cys6 DNA-binding domain"/>
    <property type="match status" value="1"/>
</dbReference>
<dbReference type="InterPro" id="IPR053157">
    <property type="entry name" value="Sterol_Uptake_Regulator"/>
</dbReference>
<dbReference type="GO" id="GO:0001228">
    <property type="term" value="F:DNA-binding transcription activator activity, RNA polymerase II-specific"/>
    <property type="evidence" value="ECO:0007669"/>
    <property type="project" value="TreeGrafter"/>
</dbReference>
<dbReference type="EMBL" id="JAGMWT010000021">
    <property type="protein sequence ID" value="KAH7112499.1"/>
    <property type="molecule type" value="Genomic_DNA"/>
</dbReference>
<dbReference type="PANTHER" id="PTHR47784:SF5">
    <property type="entry name" value="STEROL UPTAKE CONTROL PROTEIN 2"/>
    <property type="match status" value="1"/>
</dbReference>
<comment type="caution">
    <text evidence="3">The sequence shown here is derived from an EMBL/GenBank/DDBJ whole genome shotgun (WGS) entry which is preliminary data.</text>
</comment>
<dbReference type="AlphaFoldDB" id="A0A9P9D4Z5"/>
<evidence type="ECO:0000256" key="1">
    <source>
        <dbReference type="ARBA" id="ARBA00023242"/>
    </source>
</evidence>
<evidence type="ECO:0000313" key="4">
    <source>
        <dbReference type="Proteomes" id="UP000700596"/>
    </source>
</evidence>
<dbReference type="Gene3D" id="4.10.240.10">
    <property type="entry name" value="Zn(2)-C6 fungal-type DNA-binding domain"/>
    <property type="match status" value="1"/>
</dbReference>
<sequence>MLCVMKYRRAHSKSRLGCLPCKKRHIKCGQESPSCRNCARRGVNCCYALLRTPGTGPTSQVTSSEATRPLDFEQLDKTQPPPACGCRHDPMQQPLTSTTKRQELELMVHYITDTCETMAHGAEDIDIWRTVIPKEAVQHEFLMDGLLALSSLHLAAQNQSLQWTYTTIAIQYQNSGLRKFHNALGAITSDNSQALFAHSIMITIFALAFPEVCPGPSDSSHCTGVLSMFELLPGVGLIYQATGTSLRHGKLRGLFQPFPKGPEHPRPTEGVNGAFSRLQDQVNIIAGSADPERHQSYLSSIQSLHEVFRCMESSSHLGPVVAWPATVSKKLFDLFKRGDIMARLVFIYYGVLLLHARDRWWGRNVGVRLIDFLANSVCAAGSEWASMAEWARKTAALATQE</sequence>
<reference evidence="3" key="1">
    <citation type="journal article" date="2021" name="Nat. Commun.">
        <title>Genetic determinants of endophytism in the Arabidopsis root mycobiome.</title>
        <authorList>
            <person name="Mesny F."/>
            <person name="Miyauchi S."/>
            <person name="Thiergart T."/>
            <person name="Pickel B."/>
            <person name="Atanasova L."/>
            <person name="Karlsson M."/>
            <person name="Huettel B."/>
            <person name="Barry K.W."/>
            <person name="Haridas S."/>
            <person name="Chen C."/>
            <person name="Bauer D."/>
            <person name="Andreopoulos W."/>
            <person name="Pangilinan J."/>
            <person name="LaButti K."/>
            <person name="Riley R."/>
            <person name="Lipzen A."/>
            <person name="Clum A."/>
            <person name="Drula E."/>
            <person name="Henrissat B."/>
            <person name="Kohler A."/>
            <person name="Grigoriev I.V."/>
            <person name="Martin F.M."/>
            <person name="Hacquard S."/>
        </authorList>
    </citation>
    <scope>NUCLEOTIDE SEQUENCE</scope>
    <source>
        <strain evidence="3">MPI-CAGE-CH-0243</strain>
    </source>
</reference>
<dbReference type="SMART" id="SM00066">
    <property type="entry name" value="GAL4"/>
    <property type="match status" value="1"/>
</dbReference>
<keyword evidence="4" id="KW-1185">Reference proteome</keyword>
<dbReference type="Pfam" id="PF11951">
    <property type="entry name" value="Fungal_trans_2"/>
    <property type="match status" value="1"/>
</dbReference>
<dbReference type="CDD" id="cd00067">
    <property type="entry name" value="GAL4"/>
    <property type="match status" value="1"/>
</dbReference>
<dbReference type="PROSITE" id="PS50048">
    <property type="entry name" value="ZN2_CY6_FUNGAL_2"/>
    <property type="match status" value="1"/>
</dbReference>
<organism evidence="3 4">
    <name type="scientific">Dendryphion nanum</name>
    <dbReference type="NCBI Taxonomy" id="256645"/>
    <lineage>
        <taxon>Eukaryota</taxon>
        <taxon>Fungi</taxon>
        <taxon>Dikarya</taxon>
        <taxon>Ascomycota</taxon>
        <taxon>Pezizomycotina</taxon>
        <taxon>Dothideomycetes</taxon>
        <taxon>Pleosporomycetidae</taxon>
        <taxon>Pleosporales</taxon>
        <taxon>Torulaceae</taxon>
        <taxon>Dendryphion</taxon>
    </lineage>
</organism>
<keyword evidence="1" id="KW-0539">Nucleus</keyword>
<protein>
    <recommendedName>
        <fullName evidence="2">Zn(2)-C6 fungal-type domain-containing protein</fullName>
    </recommendedName>
</protein>
<dbReference type="PANTHER" id="PTHR47784">
    <property type="entry name" value="STEROL UPTAKE CONTROL PROTEIN 2"/>
    <property type="match status" value="1"/>
</dbReference>
<feature type="domain" description="Zn(2)-C6 fungal-type" evidence="2">
    <location>
        <begin position="17"/>
        <end position="47"/>
    </location>
</feature>
<dbReference type="PROSITE" id="PS00463">
    <property type="entry name" value="ZN2_CY6_FUNGAL_1"/>
    <property type="match status" value="1"/>
</dbReference>
<dbReference type="InterPro" id="IPR021858">
    <property type="entry name" value="Fun_TF"/>
</dbReference>
<evidence type="ECO:0000313" key="3">
    <source>
        <dbReference type="EMBL" id="KAH7112499.1"/>
    </source>
</evidence>
<dbReference type="InterPro" id="IPR036864">
    <property type="entry name" value="Zn2-C6_fun-type_DNA-bd_sf"/>
</dbReference>